<protein>
    <submittedName>
        <fullName evidence="2">Uncharacterized protein</fullName>
    </submittedName>
</protein>
<evidence type="ECO:0000313" key="2">
    <source>
        <dbReference type="EMBL" id="ODS33721.1"/>
    </source>
</evidence>
<dbReference type="Proteomes" id="UP000094056">
    <property type="component" value="Unassembled WGS sequence"/>
</dbReference>
<comment type="caution">
    <text evidence="2">The sequence shown here is derived from an EMBL/GenBank/DDBJ whole genome shotgun (WGS) entry which is preliminary data.</text>
</comment>
<dbReference type="EMBL" id="MAYW01000021">
    <property type="protein sequence ID" value="ODS33721.1"/>
    <property type="molecule type" value="Genomic_DNA"/>
</dbReference>
<evidence type="ECO:0000313" key="3">
    <source>
        <dbReference type="Proteomes" id="UP000094056"/>
    </source>
</evidence>
<accession>A0A1E3XDK3</accession>
<name>A0A1E3XDK3_9BACT</name>
<proteinExistence type="predicted"/>
<reference evidence="2 3" key="1">
    <citation type="submission" date="2016-07" db="EMBL/GenBank/DDBJ databases">
        <title>Draft genome of Scalindua rubra, obtained from a brine-seawater interface in the Red Sea, sheds light on salt adaptation in anammox bacteria.</title>
        <authorList>
            <person name="Speth D.R."/>
            <person name="Lagkouvardos I."/>
            <person name="Wang Y."/>
            <person name="Qian P.-Y."/>
            <person name="Dutilh B.E."/>
            <person name="Jetten M.S."/>
        </authorList>
    </citation>
    <scope>NUCLEOTIDE SEQUENCE [LARGE SCALE GENOMIC DNA]</scope>
    <source>
        <strain evidence="2">BSI-1</strain>
    </source>
</reference>
<feature type="region of interest" description="Disordered" evidence="1">
    <location>
        <begin position="1"/>
        <end position="34"/>
    </location>
</feature>
<dbReference type="AlphaFoldDB" id="A0A1E3XDK3"/>
<gene>
    <name evidence="2" type="ORF">SCARUB_01158</name>
</gene>
<organism evidence="2 3">
    <name type="scientific">Candidatus Scalindua rubra</name>
    <dbReference type="NCBI Taxonomy" id="1872076"/>
    <lineage>
        <taxon>Bacteria</taxon>
        <taxon>Pseudomonadati</taxon>
        <taxon>Planctomycetota</taxon>
        <taxon>Candidatus Brocadiia</taxon>
        <taxon>Candidatus Brocadiales</taxon>
        <taxon>Candidatus Scalinduaceae</taxon>
        <taxon>Candidatus Scalindua</taxon>
    </lineage>
</organism>
<sequence>MKKDTLKKGSKSTEKSAGKKLQVQERDDEKRKGQLKKDCLTKIADESKNDEVKRQENIQKKKEVELLCKCFRLTVR</sequence>
<evidence type="ECO:0000256" key="1">
    <source>
        <dbReference type="SAM" id="MobiDB-lite"/>
    </source>
</evidence>